<dbReference type="Proteomes" id="UP000291920">
    <property type="component" value="Unassembled WGS sequence"/>
</dbReference>
<evidence type="ECO:0000313" key="1">
    <source>
        <dbReference type="EMBL" id="RYQ30990.1"/>
    </source>
</evidence>
<evidence type="ECO:0000313" key="2">
    <source>
        <dbReference type="Proteomes" id="UP000291920"/>
    </source>
</evidence>
<dbReference type="EMBL" id="RYUT01000002">
    <property type="protein sequence ID" value="RYQ30990.1"/>
    <property type="molecule type" value="Genomic_DNA"/>
</dbReference>
<gene>
    <name evidence="1" type="ORF">PG2017B_0800</name>
</gene>
<comment type="caution">
    <text evidence="1">The sequence shown here is derived from an EMBL/GenBank/DDBJ whole genome shotgun (WGS) entry which is preliminary data.</text>
</comment>
<proteinExistence type="predicted"/>
<dbReference type="AlphaFoldDB" id="A0A4Q5ANA6"/>
<reference evidence="1 2" key="1">
    <citation type="submission" date="2018-12" db="EMBL/GenBank/DDBJ databases">
        <title>Unveiling genomic diversity among members of the Bifidobacterium pseudolongum species, a widely distributed gut commensal of the animal kingdom.</title>
        <authorList>
            <person name="Lugli G.A."/>
            <person name="Duranti S."/>
            <person name="Albert K."/>
            <person name="Mancabelli L."/>
            <person name="Napoli S."/>
            <person name="Viappiani A."/>
            <person name="Anzalone R."/>
            <person name="Longhi G."/>
            <person name="Milani C."/>
            <person name="Turroni F."/>
            <person name="Alessandri G."/>
            <person name="Sela D.A."/>
            <person name="Van Sinderen D."/>
            <person name="Ventura M."/>
        </authorList>
    </citation>
    <scope>NUCLEOTIDE SEQUENCE [LARGE SCALE GENOMIC DNA]</scope>
    <source>
        <strain evidence="1 2">2017B</strain>
    </source>
</reference>
<protein>
    <submittedName>
        <fullName evidence="1">Uncharacterized protein</fullName>
    </submittedName>
</protein>
<accession>A0A4Q5ANA6</accession>
<sequence length="145" mass="16161">MSAANGVQDTKEDKEEVEFPQTWEALVEQNPLLAGLPVLLPAEQFTFDVSARFEQVRTRMYVAYNDSTRNDDDSTAVDMVEERVAALRDMIAFLKTITEEPAKVDEFTSGIDVNTLFLVLLVVVQFYADQLGKSALSKTSSTSTK</sequence>
<organism evidence="1 2">
    <name type="scientific">Bifidobacterium pseudolongum subsp. globosum</name>
    <dbReference type="NCBI Taxonomy" id="1690"/>
    <lineage>
        <taxon>Bacteria</taxon>
        <taxon>Bacillati</taxon>
        <taxon>Actinomycetota</taxon>
        <taxon>Actinomycetes</taxon>
        <taxon>Bifidobacteriales</taxon>
        <taxon>Bifidobacteriaceae</taxon>
        <taxon>Bifidobacterium</taxon>
    </lineage>
</organism>
<dbReference type="RefSeq" id="WP_129870724.1">
    <property type="nucleotide sequence ID" value="NZ_RYUO01000002.1"/>
</dbReference>
<name>A0A4Q5ANA6_9BIFI</name>